<dbReference type="EMBL" id="JAPTSV010000005">
    <property type="protein sequence ID" value="KAJ1527546.1"/>
    <property type="molecule type" value="Genomic_DNA"/>
</dbReference>
<evidence type="ECO:0000313" key="4">
    <source>
        <dbReference type="EMBL" id="KAJ1527546.1"/>
    </source>
</evidence>
<feature type="region of interest" description="Disordered" evidence="2">
    <location>
        <begin position="85"/>
        <end position="294"/>
    </location>
</feature>
<keyword evidence="5" id="KW-1185">Reference proteome</keyword>
<dbReference type="InterPro" id="IPR033593">
    <property type="entry name" value="N-RASSF"/>
</dbReference>
<dbReference type="CDD" id="cd16134">
    <property type="entry name" value="RA_RASSF8"/>
    <property type="match status" value="1"/>
</dbReference>
<name>A0AAV7XRB0_9NEOP</name>
<dbReference type="InterPro" id="IPR048945">
    <property type="entry name" value="RASSF8/10_RA"/>
</dbReference>
<keyword evidence="1" id="KW-0175">Coiled coil</keyword>
<feature type="compositionally biased region" description="Pro residues" evidence="2">
    <location>
        <begin position="230"/>
        <end position="262"/>
    </location>
</feature>
<feature type="compositionally biased region" description="Low complexity" evidence="2">
    <location>
        <begin position="263"/>
        <end position="273"/>
    </location>
</feature>
<feature type="compositionally biased region" description="Polar residues" evidence="2">
    <location>
        <begin position="164"/>
        <end position="177"/>
    </location>
</feature>
<dbReference type="PANTHER" id="PTHR15286">
    <property type="entry name" value="RAS-ASSOCIATING DOMAIN CONTAINING PROTEIN"/>
    <property type="match status" value="1"/>
</dbReference>
<dbReference type="PANTHER" id="PTHR15286:SF6">
    <property type="entry name" value="GH01133P"/>
    <property type="match status" value="1"/>
</dbReference>
<evidence type="ECO:0000256" key="1">
    <source>
        <dbReference type="SAM" id="Coils"/>
    </source>
</evidence>
<dbReference type="InterPro" id="IPR029071">
    <property type="entry name" value="Ubiquitin-like_domsf"/>
</dbReference>
<evidence type="ECO:0000259" key="3">
    <source>
        <dbReference type="PROSITE" id="PS50200"/>
    </source>
</evidence>
<dbReference type="InterPro" id="IPR048944">
    <property type="entry name" value="RASSF8_RA"/>
</dbReference>
<dbReference type="Pfam" id="PF21712">
    <property type="entry name" value="RASSF8-10_RA"/>
    <property type="match status" value="1"/>
</dbReference>
<comment type="caution">
    <text evidence="4">The sequence shown here is derived from an EMBL/GenBank/DDBJ whole genome shotgun (WGS) entry which is preliminary data.</text>
</comment>
<evidence type="ECO:0000313" key="5">
    <source>
        <dbReference type="Proteomes" id="UP001075354"/>
    </source>
</evidence>
<feature type="region of interest" description="Disordered" evidence="2">
    <location>
        <begin position="529"/>
        <end position="554"/>
    </location>
</feature>
<dbReference type="Proteomes" id="UP001075354">
    <property type="component" value="Chromosome 5"/>
</dbReference>
<dbReference type="PROSITE" id="PS50200">
    <property type="entry name" value="RA"/>
    <property type="match status" value="1"/>
</dbReference>
<dbReference type="Gene3D" id="3.10.20.90">
    <property type="entry name" value="Phosphatidylinositol 3-kinase Catalytic Subunit, Chain A, domain 1"/>
    <property type="match status" value="1"/>
</dbReference>
<feature type="domain" description="Ras-associating" evidence="3">
    <location>
        <begin position="1"/>
        <end position="82"/>
    </location>
</feature>
<reference evidence="4" key="1">
    <citation type="submission" date="2022-12" db="EMBL/GenBank/DDBJ databases">
        <title>Chromosome-level genome assembly of the bean flower thrips Megalurothrips usitatus.</title>
        <authorList>
            <person name="Ma L."/>
            <person name="Liu Q."/>
            <person name="Li H."/>
            <person name="Cai W."/>
        </authorList>
    </citation>
    <scope>NUCLEOTIDE SEQUENCE</scope>
    <source>
        <strain evidence="4">Cailab_2022a</strain>
    </source>
</reference>
<gene>
    <name evidence="4" type="ORF">ONE63_007515</name>
</gene>
<dbReference type="InterPro" id="IPR000159">
    <property type="entry name" value="RA_dom"/>
</dbReference>
<accession>A0AAV7XRB0</accession>
<dbReference type="SUPFAM" id="SSF54236">
    <property type="entry name" value="Ubiquitin-like"/>
    <property type="match status" value="1"/>
</dbReference>
<dbReference type="GO" id="GO:0007165">
    <property type="term" value="P:signal transduction"/>
    <property type="evidence" value="ECO:0007669"/>
    <property type="project" value="InterPro"/>
</dbReference>
<dbReference type="SMART" id="SM00314">
    <property type="entry name" value="RA"/>
    <property type="match status" value="1"/>
</dbReference>
<dbReference type="AlphaFoldDB" id="A0AAV7XRB0"/>
<protein>
    <recommendedName>
        <fullName evidence="3">Ras-associating domain-containing protein</fullName>
    </recommendedName>
</protein>
<evidence type="ECO:0000256" key="2">
    <source>
        <dbReference type="SAM" id="MobiDB-lite"/>
    </source>
</evidence>
<feature type="coiled-coil region" evidence="1">
    <location>
        <begin position="357"/>
        <end position="500"/>
    </location>
</feature>
<proteinExistence type="predicted"/>
<sequence length="554" mass="61509">MELKVWVEGIQRIVCGVTETTTCQDVVYALAHATGKTGRFTLIERWRNNERLLAPHENPLKILMKWGEYSNDVQLILQRSGGIQQSPLGATQQSQAADPLHGFSPSPSESPDSRHSGFGSVPERNKDIRKSLTFSGGHHPQSLAERRSTASQQDGVSSKPLGEGTSSPSQSRPNAVESNHHGHHPQLPPPPQQQTPIQGQGPKREREAPPYRAPPPGPAAAAAAGQSGQPPQPPRSLPLPLPLPPYRDPPPPTQSPVRPGQPSPSSHTPSSGSKPRRNILKDFPTTSSVSETDSHQEAVLFNAQYRDLVRLVNYQREKLSSQQAELTKFDAEIVYWEGKSQEQKRQMELISQETMRMEAQSRQSEEQIRALSHVEEESELVRQQEKTLKSEITLLRSKLANCETELLQCKNKIRLLAEDTQMEQRALIAEKENRQQLERSLLSEVERLQRQVDMAKQSSEQAAQCGEDLHREVAALESAISDKKQQVEQLVADMKEANLQSLAIAPAEELKHLLEGSTFCLGPHKPGSTRKMIGSPRQLENAVPTSKNPHGVWV</sequence>
<organism evidence="4 5">
    <name type="scientific">Megalurothrips usitatus</name>
    <name type="common">bean blossom thrips</name>
    <dbReference type="NCBI Taxonomy" id="439358"/>
    <lineage>
        <taxon>Eukaryota</taxon>
        <taxon>Metazoa</taxon>
        <taxon>Ecdysozoa</taxon>
        <taxon>Arthropoda</taxon>
        <taxon>Hexapoda</taxon>
        <taxon>Insecta</taxon>
        <taxon>Pterygota</taxon>
        <taxon>Neoptera</taxon>
        <taxon>Paraneoptera</taxon>
        <taxon>Thysanoptera</taxon>
        <taxon>Terebrantia</taxon>
        <taxon>Thripoidea</taxon>
        <taxon>Thripidae</taxon>
        <taxon>Megalurothrips</taxon>
    </lineage>
</organism>
<feature type="compositionally biased region" description="Polar residues" evidence="2">
    <location>
        <begin position="85"/>
        <end position="96"/>
    </location>
</feature>
<feature type="compositionally biased region" description="Low complexity" evidence="2">
    <location>
        <begin position="219"/>
        <end position="229"/>
    </location>
</feature>